<sequence>MESVVASLITEKMRRKSKPGSFSGEAMIARGRPFERSVVIDGSQDQSPRAKGSYKSAPLDFCEDCIYGKQQRLSFSLSHQRWSFQGTKEKQDDEAMVPIELFEARDEVVDKEPNLESPQSSEDTNSPVKPSVDSRHPRRVIRPPVRYDDYITSFTPSANHVSTYVALAQEDELTSYKEAWMERIGCRWVFKVKKDVDGNVERFKARW</sequence>
<feature type="region of interest" description="Disordered" evidence="1">
    <location>
        <begin position="108"/>
        <end position="139"/>
    </location>
</feature>
<reference evidence="2" key="1">
    <citation type="submission" date="2020-07" db="EMBL/GenBank/DDBJ databases">
        <authorList>
            <person name="Lin J."/>
        </authorList>
    </citation>
    <scope>NUCLEOTIDE SEQUENCE</scope>
</reference>
<evidence type="ECO:0000256" key="1">
    <source>
        <dbReference type="SAM" id="MobiDB-lite"/>
    </source>
</evidence>
<protein>
    <recommendedName>
        <fullName evidence="3">Reverse transcriptase Ty1/copia-type domain-containing protein</fullName>
    </recommendedName>
</protein>
<feature type="compositionally biased region" description="Polar residues" evidence="1">
    <location>
        <begin position="116"/>
        <end position="128"/>
    </location>
</feature>
<proteinExistence type="predicted"/>
<dbReference type="AlphaFoldDB" id="A0A6V7PYK0"/>
<organism evidence="2">
    <name type="scientific">Ananas comosus var. bracteatus</name>
    <name type="common">red pineapple</name>
    <dbReference type="NCBI Taxonomy" id="296719"/>
    <lineage>
        <taxon>Eukaryota</taxon>
        <taxon>Viridiplantae</taxon>
        <taxon>Streptophyta</taxon>
        <taxon>Embryophyta</taxon>
        <taxon>Tracheophyta</taxon>
        <taxon>Spermatophyta</taxon>
        <taxon>Magnoliopsida</taxon>
        <taxon>Liliopsida</taxon>
        <taxon>Poales</taxon>
        <taxon>Bromeliaceae</taxon>
        <taxon>Bromelioideae</taxon>
        <taxon>Ananas</taxon>
    </lineage>
</organism>
<evidence type="ECO:0000313" key="2">
    <source>
        <dbReference type="EMBL" id="CAD1835778.1"/>
    </source>
</evidence>
<evidence type="ECO:0008006" key="3">
    <source>
        <dbReference type="Google" id="ProtNLM"/>
    </source>
</evidence>
<gene>
    <name evidence="2" type="ORF">CB5_LOCUS18989</name>
</gene>
<name>A0A6V7PYK0_ANACO</name>
<dbReference type="EMBL" id="LR862153">
    <property type="protein sequence ID" value="CAD1835778.1"/>
    <property type="molecule type" value="Genomic_DNA"/>
</dbReference>
<accession>A0A6V7PYK0</accession>